<keyword evidence="3" id="KW-0808">Transferase</keyword>
<dbReference type="VEuPathDB" id="FungiDB:Bcin01g09490"/>
<dbReference type="PANTHER" id="PTHR44942">
    <property type="entry name" value="METHYLTRANSF_11 DOMAIN-CONTAINING PROTEIN"/>
    <property type="match status" value="1"/>
</dbReference>
<dbReference type="GO" id="GO:0008757">
    <property type="term" value="F:S-adenosylmethionine-dependent methyltransferase activity"/>
    <property type="evidence" value="ECO:0007669"/>
    <property type="project" value="InterPro"/>
</dbReference>
<comment type="similarity">
    <text evidence="1">Belongs to the methyltransferase superfamily.</text>
</comment>
<dbReference type="RefSeq" id="XP_024546603.1">
    <property type="nucleotide sequence ID" value="XM_024690833.1"/>
</dbReference>
<evidence type="ECO:0000256" key="2">
    <source>
        <dbReference type="ARBA" id="ARBA00022603"/>
    </source>
</evidence>
<dbReference type="CDD" id="cd02440">
    <property type="entry name" value="AdoMet_MTases"/>
    <property type="match status" value="1"/>
</dbReference>
<accession>A0A384J772</accession>
<dbReference type="KEGG" id="bfu:BCIN_01g09490"/>
<evidence type="ECO:0000256" key="1">
    <source>
        <dbReference type="ARBA" id="ARBA00008361"/>
    </source>
</evidence>
<dbReference type="Proteomes" id="UP000001798">
    <property type="component" value="Chromosome 1"/>
</dbReference>
<gene>
    <name evidence="5" type="ORF">BCIN_01g09490</name>
</gene>
<reference evidence="5 6" key="2">
    <citation type="journal article" date="2012" name="Eukaryot. Cell">
        <title>Genome update of Botrytis cinerea strains B05.10 and T4.</title>
        <authorList>
            <person name="Staats M."/>
            <person name="van Kan J.A."/>
        </authorList>
    </citation>
    <scope>NUCLEOTIDE SEQUENCE [LARGE SCALE GENOMIC DNA]</scope>
    <source>
        <strain evidence="5 6">B05.10</strain>
    </source>
</reference>
<reference evidence="5 6" key="3">
    <citation type="journal article" date="2017" name="Mol. Plant Pathol.">
        <title>A gapless genome sequence of the fungus Botrytis cinerea.</title>
        <authorList>
            <person name="Van Kan J.A."/>
            <person name="Stassen J.H."/>
            <person name="Mosbach A."/>
            <person name="Van Der Lee T.A."/>
            <person name="Faino L."/>
            <person name="Farmer A.D."/>
            <person name="Papasotiriou D.G."/>
            <person name="Zhou S."/>
            <person name="Seidl M.F."/>
            <person name="Cottam E."/>
            <person name="Edel D."/>
            <person name="Hahn M."/>
            <person name="Schwartz D.C."/>
            <person name="Dietrich R.A."/>
            <person name="Widdison S."/>
            <person name="Scalliet G."/>
        </authorList>
    </citation>
    <scope>NUCLEOTIDE SEQUENCE [LARGE SCALE GENOMIC DNA]</scope>
    <source>
        <strain evidence="5 6">B05.10</strain>
    </source>
</reference>
<evidence type="ECO:0000259" key="4">
    <source>
        <dbReference type="Pfam" id="PF08241"/>
    </source>
</evidence>
<name>A0A384J772_BOTFB</name>
<dbReference type="InterPro" id="IPR013216">
    <property type="entry name" value="Methyltransf_11"/>
</dbReference>
<dbReference type="Pfam" id="PF08241">
    <property type="entry name" value="Methyltransf_11"/>
    <property type="match status" value="1"/>
</dbReference>
<reference evidence="5 6" key="1">
    <citation type="journal article" date="2011" name="PLoS Genet.">
        <title>Genomic analysis of the necrotrophic fungal pathogens Sclerotinia sclerotiorum and Botrytis cinerea.</title>
        <authorList>
            <person name="Amselem J."/>
            <person name="Cuomo C.A."/>
            <person name="van Kan J.A."/>
            <person name="Viaud M."/>
            <person name="Benito E.P."/>
            <person name="Couloux A."/>
            <person name="Coutinho P.M."/>
            <person name="de Vries R.P."/>
            <person name="Dyer P.S."/>
            <person name="Fillinger S."/>
            <person name="Fournier E."/>
            <person name="Gout L."/>
            <person name="Hahn M."/>
            <person name="Kohn L."/>
            <person name="Lapalu N."/>
            <person name="Plummer K.M."/>
            <person name="Pradier J.M."/>
            <person name="Quevillon E."/>
            <person name="Sharon A."/>
            <person name="Simon A."/>
            <person name="ten Have A."/>
            <person name="Tudzynski B."/>
            <person name="Tudzynski P."/>
            <person name="Wincker P."/>
            <person name="Andrew M."/>
            <person name="Anthouard V."/>
            <person name="Beever R.E."/>
            <person name="Beffa R."/>
            <person name="Benoit I."/>
            <person name="Bouzid O."/>
            <person name="Brault B."/>
            <person name="Chen Z."/>
            <person name="Choquer M."/>
            <person name="Collemare J."/>
            <person name="Cotton P."/>
            <person name="Danchin E.G."/>
            <person name="Da Silva C."/>
            <person name="Gautier A."/>
            <person name="Giraud C."/>
            <person name="Giraud T."/>
            <person name="Gonzalez C."/>
            <person name="Grossetete S."/>
            <person name="Guldener U."/>
            <person name="Henrissat B."/>
            <person name="Howlett B.J."/>
            <person name="Kodira C."/>
            <person name="Kretschmer M."/>
            <person name="Lappartient A."/>
            <person name="Leroch M."/>
            <person name="Levis C."/>
            <person name="Mauceli E."/>
            <person name="Neuveglise C."/>
            <person name="Oeser B."/>
            <person name="Pearson M."/>
            <person name="Poulain J."/>
            <person name="Poussereau N."/>
            <person name="Quesneville H."/>
            <person name="Rascle C."/>
            <person name="Schumacher J."/>
            <person name="Segurens B."/>
            <person name="Sexton A."/>
            <person name="Silva E."/>
            <person name="Sirven C."/>
            <person name="Soanes D.M."/>
            <person name="Talbot N.J."/>
            <person name="Templeton M."/>
            <person name="Yandava C."/>
            <person name="Yarden O."/>
            <person name="Zeng Q."/>
            <person name="Rollins J.A."/>
            <person name="Lebrun M.H."/>
            <person name="Dickman M."/>
        </authorList>
    </citation>
    <scope>NUCLEOTIDE SEQUENCE [LARGE SCALE GENOMIC DNA]</scope>
    <source>
        <strain evidence="5 6">B05.10</strain>
    </source>
</reference>
<dbReference type="GeneID" id="5434132"/>
<dbReference type="GO" id="GO:0032259">
    <property type="term" value="P:methylation"/>
    <property type="evidence" value="ECO:0007669"/>
    <property type="project" value="UniProtKB-KW"/>
</dbReference>
<evidence type="ECO:0000256" key="3">
    <source>
        <dbReference type="ARBA" id="ARBA00022679"/>
    </source>
</evidence>
<dbReference type="InterPro" id="IPR029063">
    <property type="entry name" value="SAM-dependent_MTases_sf"/>
</dbReference>
<evidence type="ECO:0000313" key="6">
    <source>
        <dbReference type="Proteomes" id="UP000001798"/>
    </source>
</evidence>
<dbReference type="PANTHER" id="PTHR44942:SF4">
    <property type="entry name" value="METHYLTRANSFERASE TYPE 11 DOMAIN-CONTAINING PROTEIN"/>
    <property type="match status" value="1"/>
</dbReference>
<dbReference type="Gene3D" id="3.40.50.150">
    <property type="entry name" value="Vaccinia Virus protein VP39"/>
    <property type="match status" value="1"/>
</dbReference>
<dbReference type="EMBL" id="CP009805">
    <property type="protein sequence ID" value="ATZ46330.1"/>
    <property type="molecule type" value="Genomic_DNA"/>
</dbReference>
<organism evidence="5 6">
    <name type="scientific">Botryotinia fuckeliana (strain B05.10)</name>
    <name type="common">Noble rot fungus</name>
    <name type="synonym">Botrytis cinerea</name>
    <dbReference type="NCBI Taxonomy" id="332648"/>
    <lineage>
        <taxon>Eukaryota</taxon>
        <taxon>Fungi</taxon>
        <taxon>Dikarya</taxon>
        <taxon>Ascomycota</taxon>
        <taxon>Pezizomycotina</taxon>
        <taxon>Leotiomycetes</taxon>
        <taxon>Helotiales</taxon>
        <taxon>Sclerotiniaceae</taxon>
        <taxon>Botrytis</taxon>
    </lineage>
</organism>
<feature type="domain" description="Methyltransferase type 11" evidence="4">
    <location>
        <begin position="48"/>
        <end position="147"/>
    </location>
</feature>
<sequence>MSTLALEALNGFSNASDYDKHRPSYPPEAVSKLLKNLGVENVEGARVIDVGAGTGKFTTLLAERKEGFAIKCVEPHDEMKEVLRGKFGKGNEGAWEGGVEIVGGSAQNMEIEDGWADAVIASQSWHWFATKESLKEIHRALRPGGVFGMIWNIEDYNSPRDGRKTTTEWEQVLKDIVESSEDDLPRFRHGKWKDVFEDQLDSTPLQTLKDTFTQDLPKFSLPLGEDHVEWTVWLSDEAIWNRFGTLSAIAVMELEKKEQVKQKVLGSLKGMDAERNENGEVALHGKTYFFWTSRV</sequence>
<keyword evidence="2" id="KW-0489">Methyltransferase</keyword>
<dbReference type="OrthoDB" id="10027013at2759"/>
<evidence type="ECO:0000313" key="5">
    <source>
        <dbReference type="EMBL" id="ATZ46330.1"/>
    </source>
</evidence>
<dbReference type="InterPro" id="IPR051052">
    <property type="entry name" value="Diverse_substrate_MTase"/>
</dbReference>
<protein>
    <recommendedName>
        <fullName evidence="4">Methyltransferase type 11 domain-containing protein</fullName>
    </recommendedName>
</protein>
<keyword evidence="6" id="KW-1185">Reference proteome</keyword>
<dbReference type="AlphaFoldDB" id="A0A384J772"/>
<proteinExistence type="inferred from homology"/>
<dbReference type="SUPFAM" id="SSF53335">
    <property type="entry name" value="S-adenosyl-L-methionine-dependent methyltransferases"/>
    <property type="match status" value="1"/>
</dbReference>